<protein>
    <submittedName>
        <fullName evidence="2">Uncharacterized protein</fullName>
    </submittedName>
</protein>
<proteinExistence type="predicted"/>
<dbReference type="OrthoDB" id="412333at2759"/>
<dbReference type="EMBL" id="CAJNIZ010048246">
    <property type="protein sequence ID" value="CAE7785259.1"/>
    <property type="molecule type" value="Genomic_DNA"/>
</dbReference>
<gene>
    <name evidence="2" type="ORF">SPIL2461_LOCUS23400</name>
</gene>
<dbReference type="AlphaFoldDB" id="A0A812YP21"/>
<feature type="compositionally biased region" description="Basic and acidic residues" evidence="1">
    <location>
        <begin position="239"/>
        <end position="248"/>
    </location>
</feature>
<reference evidence="2" key="1">
    <citation type="submission" date="2021-02" db="EMBL/GenBank/DDBJ databases">
        <authorList>
            <person name="Dougan E. K."/>
            <person name="Rhodes N."/>
            <person name="Thang M."/>
            <person name="Chan C."/>
        </authorList>
    </citation>
    <scope>NUCLEOTIDE SEQUENCE</scope>
</reference>
<name>A0A812YP21_SYMPI</name>
<sequence>MASQCFWFKIVVGGSHEADFVHYAEDDIVASIKHKIIRQNPRLSQVNPGELTLKAASGEAALAVDSKISLLVAQGYGAHAATAVLVDHLPDFAGAAIHPRAAPTAAVQLNQLSLCEEVLGAVQQEQWIRCRISYRSTDYGIKARLSDHVEKYFPGALGGTVQRRENVTVVTIQGTYHSVRSLLEWMQTHMPYPRDATSKTLIIQAKYKQFKVLKSHPEPRSEHSSGNVADEGSSVSSRSDARTPSRIS</sequence>
<organism evidence="2 3">
    <name type="scientific">Symbiodinium pilosum</name>
    <name type="common">Dinoflagellate</name>
    <dbReference type="NCBI Taxonomy" id="2952"/>
    <lineage>
        <taxon>Eukaryota</taxon>
        <taxon>Sar</taxon>
        <taxon>Alveolata</taxon>
        <taxon>Dinophyceae</taxon>
        <taxon>Suessiales</taxon>
        <taxon>Symbiodiniaceae</taxon>
        <taxon>Symbiodinium</taxon>
    </lineage>
</organism>
<comment type="caution">
    <text evidence="2">The sequence shown here is derived from an EMBL/GenBank/DDBJ whole genome shotgun (WGS) entry which is preliminary data.</text>
</comment>
<accession>A0A812YP21</accession>
<keyword evidence="3" id="KW-1185">Reference proteome</keyword>
<dbReference type="Proteomes" id="UP000649617">
    <property type="component" value="Unassembled WGS sequence"/>
</dbReference>
<evidence type="ECO:0000313" key="2">
    <source>
        <dbReference type="EMBL" id="CAE7785259.1"/>
    </source>
</evidence>
<evidence type="ECO:0000256" key="1">
    <source>
        <dbReference type="SAM" id="MobiDB-lite"/>
    </source>
</evidence>
<evidence type="ECO:0000313" key="3">
    <source>
        <dbReference type="Proteomes" id="UP000649617"/>
    </source>
</evidence>
<feature type="region of interest" description="Disordered" evidence="1">
    <location>
        <begin position="214"/>
        <end position="248"/>
    </location>
</feature>